<dbReference type="InterPro" id="IPR047865">
    <property type="entry name" value="Ribosomal_uL10_bac_type"/>
</dbReference>
<dbReference type="Proteomes" id="UP000516072">
    <property type="component" value="Chromosome"/>
</dbReference>
<keyword evidence="8" id="KW-1185">Reference proteome</keyword>
<comment type="similarity">
    <text evidence="2 6">Belongs to the universal ribosomal protein uL10 family.</text>
</comment>
<dbReference type="InterPro" id="IPR001790">
    <property type="entry name" value="Ribosomal_uL10"/>
</dbReference>
<accession>A0A7G1Q857</accession>
<name>A0A7G1Q857_9GAMM</name>
<gene>
    <name evidence="6 7" type="primary">rplJ</name>
    <name evidence="7" type="ORF">NSCAC_0344</name>
</gene>
<dbReference type="HAMAP" id="MF_00362">
    <property type="entry name" value="Ribosomal_uL10"/>
    <property type="match status" value="1"/>
</dbReference>
<evidence type="ECO:0000256" key="5">
    <source>
        <dbReference type="ARBA" id="ARBA00035202"/>
    </source>
</evidence>
<dbReference type="PROSITE" id="PS01109">
    <property type="entry name" value="RIBOSOMAL_L10"/>
    <property type="match status" value="1"/>
</dbReference>
<dbReference type="GO" id="GO:0070180">
    <property type="term" value="F:large ribosomal subunit rRNA binding"/>
    <property type="evidence" value="ECO:0007669"/>
    <property type="project" value="UniProtKB-UniRule"/>
</dbReference>
<dbReference type="AlphaFoldDB" id="A0A7G1Q857"/>
<evidence type="ECO:0000256" key="3">
    <source>
        <dbReference type="ARBA" id="ARBA00022980"/>
    </source>
</evidence>
<keyword evidence="6" id="KW-0699">rRNA-binding</keyword>
<dbReference type="CDD" id="cd05797">
    <property type="entry name" value="Ribosomal_L10"/>
    <property type="match status" value="1"/>
</dbReference>
<dbReference type="Pfam" id="PF00466">
    <property type="entry name" value="Ribosomal_L10"/>
    <property type="match status" value="1"/>
</dbReference>
<protein>
    <recommendedName>
        <fullName evidence="5 6">Large ribosomal subunit protein uL10</fullName>
    </recommendedName>
</protein>
<comment type="subunit">
    <text evidence="6">Part of the ribosomal stalk of the 50S ribosomal subunit. The N-terminus interacts with L11 and the large rRNA to form the base of the stalk. The C-terminus forms an elongated spine to which L12 dimers bind in a sequential fashion forming a multimeric L10(L12)X complex.</text>
</comment>
<dbReference type="InterPro" id="IPR043141">
    <property type="entry name" value="Ribosomal_uL10-like_sf"/>
</dbReference>
<evidence type="ECO:0000313" key="7">
    <source>
        <dbReference type="EMBL" id="CAB1274788.1"/>
    </source>
</evidence>
<evidence type="ECO:0000256" key="6">
    <source>
        <dbReference type="HAMAP-Rule" id="MF_00362"/>
    </source>
</evidence>
<reference evidence="7 8" key="1">
    <citation type="submission" date="2020-03" db="EMBL/GenBank/DDBJ databases">
        <authorList>
            <person name="Picone N."/>
        </authorList>
    </citation>
    <scope>NUCLEOTIDE SEQUENCE [LARGE SCALE GENOMIC DNA]</scope>
    <source>
        <strain evidence="7">NSCAC1</strain>
    </source>
</reference>
<dbReference type="PANTHER" id="PTHR11560">
    <property type="entry name" value="39S RIBOSOMAL PROTEIN L10, MITOCHONDRIAL"/>
    <property type="match status" value="1"/>
</dbReference>
<dbReference type="GO" id="GO:0015934">
    <property type="term" value="C:large ribosomal subunit"/>
    <property type="evidence" value="ECO:0007669"/>
    <property type="project" value="InterPro"/>
</dbReference>
<comment type="function">
    <text evidence="1 6">Forms part of the ribosomal stalk, playing a central role in the interaction of the ribosome with GTP-bound translation factors.</text>
</comment>
<evidence type="ECO:0000313" key="8">
    <source>
        <dbReference type="Proteomes" id="UP000516072"/>
    </source>
</evidence>
<evidence type="ECO:0000256" key="1">
    <source>
        <dbReference type="ARBA" id="ARBA00002633"/>
    </source>
</evidence>
<dbReference type="Gene3D" id="3.30.70.1730">
    <property type="match status" value="1"/>
</dbReference>
<dbReference type="InterPro" id="IPR002363">
    <property type="entry name" value="Ribosomal_uL10_CS_bac"/>
</dbReference>
<evidence type="ECO:0000256" key="2">
    <source>
        <dbReference type="ARBA" id="ARBA00008889"/>
    </source>
</evidence>
<keyword evidence="4 6" id="KW-0687">Ribonucleoprotein</keyword>
<dbReference type="RefSeq" id="WP_197744709.1">
    <property type="nucleotide sequence ID" value="NZ_LR778175.1"/>
</dbReference>
<dbReference type="Gene3D" id="6.10.250.290">
    <property type="match status" value="1"/>
</dbReference>
<dbReference type="NCBIfam" id="NF000955">
    <property type="entry name" value="PRK00099.1-1"/>
    <property type="match status" value="1"/>
</dbReference>
<evidence type="ECO:0000256" key="4">
    <source>
        <dbReference type="ARBA" id="ARBA00023274"/>
    </source>
</evidence>
<keyword evidence="6" id="KW-0694">RNA-binding</keyword>
<dbReference type="GO" id="GO:0006412">
    <property type="term" value="P:translation"/>
    <property type="evidence" value="ECO:0007669"/>
    <property type="project" value="UniProtKB-UniRule"/>
</dbReference>
<organism evidence="7 8">
    <name type="scientific">Candidatus Nitrosacidococcus tergens</name>
    <dbReference type="NCBI Taxonomy" id="553981"/>
    <lineage>
        <taxon>Bacteria</taxon>
        <taxon>Pseudomonadati</taxon>
        <taxon>Pseudomonadota</taxon>
        <taxon>Gammaproteobacteria</taxon>
        <taxon>Chromatiales</taxon>
        <taxon>Chromatiaceae</taxon>
        <taxon>Candidatus Nitrosacidococcus</taxon>
    </lineage>
</organism>
<dbReference type="GO" id="GO:0003735">
    <property type="term" value="F:structural constituent of ribosome"/>
    <property type="evidence" value="ECO:0007669"/>
    <property type="project" value="InterPro"/>
</dbReference>
<dbReference type="EMBL" id="LR778175">
    <property type="protein sequence ID" value="CAB1274788.1"/>
    <property type="molecule type" value="Genomic_DNA"/>
</dbReference>
<dbReference type="KEGG" id="ntg:NSCAC_0344"/>
<sequence length="174" mass="19089">MSLNLEAKQTIVTEIANVASQAHSIVTAEYRGLTVSEITKIRVVARQENVYLRVIRNTLVARALAGTDFECINSELKGPLIFAFSLEEPSAAARVIRDFNKEYDRLKVKSGALRGKLLPSEAINSLADMPTKDQAIAMLMGILEAPISKLVRTLAEPVAKLARVTAAVREQKKE</sequence>
<keyword evidence="3 6" id="KW-0689">Ribosomal protein</keyword>
<proteinExistence type="inferred from homology"/>
<dbReference type="InterPro" id="IPR022973">
    <property type="entry name" value="Ribosomal_uL10_bac"/>
</dbReference>
<dbReference type="SUPFAM" id="SSF160369">
    <property type="entry name" value="Ribosomal protein L10-like"/>
    <property type="match status" value="1"/>
</dbReference>